<proteinExistence type="predicted"/>
<sequence>MPQTPVPTLAQELVDSVIDAVAGSYPHDYLAGKTLRKCSLVSKAFLPRCRMHLFREVKFTAEHSSTIRMQRLLQLLEQPHSQIAPYVQSLHLRDAFWEPGLPKIFGFLSNLRGLHLGDEARDSFVGGVAPCP</sequence>
<dbReference type="OrthoDB" id="2977329at2759"/>
<dbReference type="EMBL" id="QPFP01000051">
    <property type="protein sequence ID" value="TEB26041.1"/>
    <property type="molecule type" value="Genomic_DNA"/>
</dbReference>
<reference evidence="1 2" key="1">
    <citation type="journal article" date="2019" name="Nat. Ecol. Evol.">
        <title>Megaphylogeny resolves global patterns of mushroom evolution.</title>
        <authorList>
            <person name="Varga T."/>
            <person name="Krizsan K."/>
            <person name="Foldi C."/>
            <person name="Dima B."/>
            <person name="Sanchez-Garcia M."/>
            <person name="Sanchez-Ramirez S."/>
            <person name="Szollosi G.J."/>
            <person name="Szarkandi J.G."/>
            <person name="Papp V."/>
            <person name="Albert L."/>
            <person name="Andreopoulos W."/>
            <person name="Angelini C."/>
            <person name="Antonin V."/>
            <person name="Barry K.W."/>
            <person name="Bougher N.L."/>
            <person name="Buchanan P."/>
            <person name="Buyck B."/>
            <person name="Bense V."/>
            <person name="Catcheside P."/>
            <person name="Chovatia M."/>
            <person name="Cooper J."/>
            <person name="Damon W."/>
            <person name="Desjardin D."/>
            <person name="Finy P."/>
            <person name="Geml J."/>
            <person name="Haridas S."/>
            <person name="Hughes K."/>
            <person name="Justo A."/>
            <person name="Karasinski D."/>
            <person name="Kautmanova I."/>
            <person name="Kiss B."/>
            <person name="Kocsube S."/>
            <person name="Kotiranta H."/>
            <person name="LaButti K.M."/>
            <person name="Lechner B.E."/>
            <person name="Liimatainen K."/>
            <person name="Lipzen A."/>
            <person name="Lukacs Z."/>
            <person name="Mihaltcheva S."/>
            <person name="Morgado L.N."/>
            <person name="Niskanen T."/>
            <person name="Noordeloos M.E."/>
            <person name="Ohm R.A."/>
            <person name="Ortiz-Santana B."/>
            <person name="Ovrebo C."/>
            <person name="Racz N."/>
            <person name="Riley R."/>
            <person name="Savchenko A."/>
            <person name="Shiryaev A."/>
            <person name="Soop K."/>
            <person name="Spirin V."/>
            <person name="Szebenyi C."/>
            <person name="Tomsovsky M."/>
            <person name="Tulloss R.E."/>
            <person name="Uehling J."/>
            <person name="Grigoriev I.V."/>
            <person name="Vagvolgyi C."/>
            <person name="Papp T."/>
            <person name="Martin F.M."/>
            <person name="Miettinen O."/>
            <person name="Hibbett D.S."/>
            <person name="Nagy L.G."/>
        </authorList>
    </citation>
    <scope>NUCLEOTIDE SEQUENCE [LARGE SCALE GENOMIC DNA]</scope>
    <source>
        <strain evidence="1 2">FP101781</strain>
    </source>
</reference>
<name>A0A4Y7SWF2_COPMI</name>
<gene>
    <name evidence="1" type="ORF">FA13DRAFT_1795900</name>
</gene>
<dbReference type="Proteomes" id="UP000298030">
    <property type="component" value="Unassembled WGS sequence"/>
</dbReference>
<evidence type="ECO:0000313" key="1">
    <source>
        <dbReference type="EMBL" id="TEB26041.1"/>
    </source>
</evidence>
<protein>
    <submittedName>
        <fullName evidence="1">Uncharacterized protein</fullName>
    </submittedName>
</protein>
<dbReference type="AlphaFoldDB" id="A0A4Y7SWF2"/>
<keyword evidence="2" id="KW-1185">Reference proteome</keyword>
<evidence type="ECO:0000313" key="2">
    <source>
        <dbReference type="Proteomes" id="UP000298030"/>
    </source>
</evidence>
<comment type="caution">
    <text evidence="1">The sequence shown here is derived from an EMBL/GenBank/DDBJ whole genome shotgun (WGS) entry which is preliminary data.</text>
</comment>
<accession>A0A4Y7SWF2</accession>
<organism evidence="1 2">
    <name type="scientific">Coprinellus micaceus</name>
    <name type="common">Glistening ink-cap mushroom</name>
    <name type="synonym">Coprinus micaceus</name>
    <dbReference type="NCBI Taxonomy" id="71717"/>
    <lineage>
        <taxon>Eukaryota</taxon>
        <taxon>Fungi</taxon>
        <taxon>Dikarya</taxon>
        <taxon>Basidiomycota</taxon>
        <taxon>Agaricomycotina</taxon>
        <taxon>Agaricomycetes</taxon>
        <taxon>Agaricomycetidae</taxon>
        <taxon>Agaricales</taxon>
        <taxon>Agaricineae</taxon>
        <taxon>Psathyrellaceae</taxon>
        <taxon>Coprinellus</taxon>
    </lineage>
</organism>